<dbReference type="PANTHER" id="PTHR19432:SF35">
    <property type="entry name" value="SOLUTE CARRIER FAMILY 45 MEMBER 3 ISOFORM X1"/>
    <property type="match status" value="1"/>
</dbReference>
<feature type="transmembrane region" description="Helical" evidence="6">
    <location>
        <begin position="289"/>
        <end position="308"/>
    </location>
</feature>
<keyword evidence="4 6" id="KW-1133">Transmembrane helix</keyword>
<organism evidence="8 9">
    <name type="scientific">Dysgonomonas macrotermitis</name>
    <dbReference type="NCBI Taxonomy" id="1346286"/>
    <lineage>
        <taxon>Bacteria</taxon>
        <taxon>Pseudomonadati</taxon>
        <taxon>Bacteroidota</taxon>
        <taxon>Bacteroidia</taxon>
        <taxon>Bacteroidales</taxon>
        <taxon>Dysgonomonadaceae</taxon>
        <taxon>Dysgonomonas</taxon>
    </lineage>
</organism>
<dbReference type="OrthoDB" id="7584869at2"/>
<dbReference type="GO" id="GO:0022857">
    <property type="term" value="F:transmembrane transporter activity"/>
    <property type="evidence" value="ECO:0007669"/>
    <property type="project" value="InterPro"/>
</dbReference>
<dbReference type="PROSITE" id="PS50850">
    <property type="entry name" value="MFS"/>
    <property type="match status" value="1"/>
</dbReference>
<dbReference type="RefSeq" id="WP_062176248.1">
    <property type="nucleotide sequence ID" value="NZ_BBXL01000002.1"/>
</dbReference>
<dbReference type="PANTHER" id="PTHR19432">
    <property type="entry name" value="SUGAR TRANSPORTER"/>
    <property type="match status" value="1"/>
</dbReference>
<dbReference type="Pfam" id="PF07690">
    <property type="entry name" value="MFS_1"/>
    <property type="match status" value="1"/>
</dbReference>
<dbReference type="InterPro" id="IPR036259">
    <property type="entry name" value="MFS_trans_sf"/>
</dbReference>
<comment type="subcellular location">
    <subcellularLocation>
        <location evidence="1">Membrane</location>
        <topology evidence="1">Multi-pass membrane protein</topology>
    </subcellularLocation>
</comment>
<dbReference type="STRING" id="1346286.SAMN05444362_102292"/>
<dbReference type="EMBL" id="FQUC01000002">
    <property type="protein sequence ID" value="SHE83634.1"/>
    <property type="molecule type" value="Genomic_DNA"/>
</dbReference>
<evidence type="ECO:0000256" key="6">
    <source>
        <dbReference type="SAM" id="Phobius"/>
    </source>
</evidence>
<evidence type="ECO:0000256" key="4">
    <source>
        <dbReference type="ARBA" id="ARBA00022989"/>
    </source>
</evidence>
<feature type="transmembrane region" description="Helical" evidence="6">
    <location>
        <begin position="12"/>
        <end position="31"/>
    </location>
</feature>
<evidence type="ECO:0000256" key="5">
    <source>
        <dbReference type="ARBA" id="ARBA00023136"/>
    </source>
</evidence>
<dbReference type="AlphaFoldDB" id="A0A1M4WQZ1"/>
<evidence type="ECO:0000259" key="7">
    <source>
        <dbReference type="PROSITE" id="PS50850"/>
    </source>
</evidence>
<feature type="transmembrane region" description="Helical" evidence="6">
    <location>
        <begin position="51"/>
        <end position="68"/>
    </location>
</feature>
<protein>
    <submittedName>
        <fullName evidence="8">Maltose/moltooligosaccharide transporter</fullName>
    </submittedName>
</protein>
<feature type="transmembrane region" description="Helical" evidence="6">
    <location>
        <begin position="148"/>
        <end position="170"/>
    </location>
</feature>
<accession>A0A1M4WQZ1</accession>
<feature type="transmembrane region" description="Helical" evidence="6">
    <location>
        <begin position="377"/>
        <end position="401"/>
    </location>
</feature>
<proteinExistence type="predicted"/>
<keyword evidence="3 6" id="KW-0812">Transmembrane</keyword>
<feature type="transmembrane region" description="Helical" evidence="6">
    <location>
        <begin position="242"/>
        <end position="264"/>
    </location>
</feature>
<feature type="transmembrane region" description="Helical" evidence="6">
    <location>
        <begin position="407"/>
        <end position="430"/>
    </location>
</feature>
<evidence type="ECO:0000256" key="3">
    <source>
        <dbReference type="ARBA" id="ARBA00022692"/>
    </source>
</evidence>
<evidence type="ECO:0000256" key="1">
    <source>
        <dbReference type="ARBA" id="ARBA00004141"/>
    </source>
</evidence>
<dbReference type="InterPro" id="IPR020846">
    <property type="entry name" value="MFS_dom"/>
</dbReference>
<reference evidence="9" key="1">
    <citation type="submission" date="2016-11" db="EMBL/GenBank/DDBJ databases">
        <authorList>
            <person name="Varghese N."/>
            <person name="Submissions S."/>
        </authorList>
    </citation>
    <scope>NUCLEOTIDE SEQUENCE [LARGE SCALE GENOMIC DNA]</scope>
    <source>
        <strain evidence="9">DSM 27370</strain>
    </source>
</reference>
<dbReference type="Gene3D" id="1.20.1250.20">
    <property type="entry name" value="MFS general substrate transporter like domains"/>
    <property type="match status" value="1"/>
</dbReference>
<dbReference type="SUPFAM" id="SSF103473">
    <property type="entry name" value="MFS general substrate transporter"/>
    <property type="match status" value="1"/>
</dbReference>
<feature type="transmembrane region" description="Helical" evidence="6">
    <location>
        <begin position="344"/>
        <end position="365"/>
    </location>
</feature>
<feature type="domain" description="Major facilitator superfamily (MFS) profile" evidence="7">
    <location>
        <begin position="242"/>
        <end position="438"/>
    </location>
</feature>
<evidence type="ECO:0000313" key="9">
    <source>
        <dbReference type="Proteomes" id="UP000184480"/>
    </source>
</evidence>
<keyword evidence="5 6" id="KW-0472">Membrane</keyword>
<gene>
    <name evidence="8" type="ORF">SAMN05444362_102292</name>
</gene>
<evidence type="ECO:0000313" key="8">
    <source>
        <dbReference type="EMBL" id="SHE83634.1"/>
    </source>
</evidence>
<feature type="transmembrane region" description="Helical" evidence="6">
    <location>
        <begin position="190"/>
        <end position="208"/>
    </location>
</feature>
<dbReference type="Proteomes" id="UP000184480">
    <property type="component" value="Unassembled WGS sequence"/>
</dbReference>
<feature type="transmembrane region" description="Helical" evidence="6">
    <location>
        <begin position="80"/>
        <end position="101"/>
    </location>
</feature>
<keyword evidence="9" id="KW-1185">Reference proteome</keyword>
<name>A0A1M4WQZ1_9BACT</name>
<feature type="transmembrane region" description="Helical" evidence="6">
    <location>
        <begin position="107"/>
        <end position="127"/>
    </location>
</feature>
<keyword evidence="2" id="KW-0813">Transport</keyword>
<evidence type="ECO:0000256" key="2">
    <source>
        <dbReference type="ARBA" id="ARBA00022448"/>
    </source>
</evidence>
<dbReference type="InterPro" id="IPR011701">
    <property type="entry name" value="MFS"/>
</dbReference>
<dbReference type="GO" id="GO:0016020">
    <property type="term" value="C:membrane"/>
    <property type="evidence" value="ECO:0007669"/>
    <property type="project" value="UniProtKB-SubCell"/>
</dbReference>
<sequence>MAQKPLLSNRQIWDINLGFLGLQICLTLVMANTSRILSSLGANIDQLPLLWLAPPLAGLIIQPIVGYFSDKTWTKWGRRIPYVFIGTILTALMMILMPNSFVLNNVFSVIVSITFILFWTLGALNVTTQPYRSLVADMVNTQQTSKGYSVQTILANIGGIVGSLLPYILTLIGISNQVESSGKIADTVTWSFYIAAGIILVTSLKTCFSVKEYPPHLFESYNNIHAEDKQSTSYSTRKVVKALFQVSIVQLFAWLAFFIIWVYATEGLAESLWNTKDASSRGYNDAANWYGVLSGMYSVVATGFSFFIPQLSHKFGLKNLYASALFIGGLGMISLFYIKDQYLMLLPMIAVGIAWALILTIPFTIIKDIAPAKKMGFYMGILNITIVAPQILGGLTGNFIFRNLAGSSSIFMMVIAGILLFIGAASVFLITDISNKKQ</sequence>
<feature type="transmembrane region" description="Helical" evidence="6">
    <location>
        <begin position="320"/>
        <end position="338"/>
    </location>
</feature>